<organism evidence="1 2">
    <name type="scientific">Flavobacterium agri</name>
    <dbReference type="NCBI Taxonomy" id="2743471"/>
    <lineage>
        <taxon>Bacteria</taxon>
        <taxon>Pseudomonadati</taxon>
        <taxon>Bacteroidota</taxon>
        <taxon>Flavobacteriia</taxon>
        <taxon>Flavobacteriales</taxon>
        <taxon>Flavobacteriaceae</taxon>
        <taxon>Flavobacterium</taxon>
    </lineage>
</organism>
<dbReference type="Proteomes" id="UP000535020">
    <property type="component" value="Unassembled WGS sequence"/>
</dbReference>
<dbReference type="EMBL" id="JACBJI010000008">
    <property type="protein sequence ID" value="NYA72424.1"/>
    <property type="molecule type" value="Genomic_DNA"/>
</dbReference>
<evidence type="ECO:0000313" key="2">
    <source>
        <dbReference type="Proteomes" id="UP000535020"/>
    </source>
</evidence>
<comment type="caution">
    <text evidence="1">The sequence shown here is derived from an EMBL/GenBank/DDBJ whole genome shotgun (WGS) entry which is preliminary data.</text>
</comment>
<dbReference type="Gene3D" id="1.10.3680.10">
    <property type="entry name" value="TerB-like"/>
    <property type="match status" value="2"/>
</dbReference>
<gene>
    <name evidence="1" type="ORF">HZF10_15950</name>
</gene>
<dbReference type="InterPro" id="IPR029024">
    <property type="entry name" value="TerB-like"/>
</dbReference>
<evidence type="ECO:0000313" key="1">
    <source>
        <dbReference type="EMBL" id="NYA72424.1"/>
    </source>
</evidence>
<proteinExistence type="predicted"/>
<dbReference type="SUPFAM" id="SSF158682">
    <property type="entry name" value="TerB-like"/>
    <property type="match status" value="2"/>
</dbReference>
<protein>
    <submittedName>
        <fullName evidence="1">Excinuclease ABC subunit B</fullName>
    </submittedName>
</protein>
<dbReference type="AlphaFoldDB" id="A0A7Y9C7I7"/>
<sequence length="133" mass="15591">MHNYEEKLSLLLDMIQFSVVDGKLDPREYQLLALIASELKIDKQAFDDLFHQEPKPHVIKSEMQRIHQFYRLALLMHIDGEVHEREQSAINQIAIEMGLNPTATKRILGLMKESEYKILDPNLVFSIFKEQQN</sequence>
<dbReference type="RefSeq" id="WP_176007230.1">
    <property type="nucleotide sequence ID" value="NZ_JABWMI010000020.1"/>
</dbReference>
<dbReference type="CDD" id="cd07177">
    <property type="entry name" value="terB_like"/>
    <property type="match status" value="1"/>
</dbReference>
<name>A0A7Y9C7I7_9FLAO</name>
<reference evidence="1 2" key="1">
    <citation type="submission" date="2020-07" db="EMBL/GenBank/DDBJ databases">
        <authorList>
            <person name="Sun Q."/>
        </authorList>
    </citation>
    <scope>NUCLEOTIDE SEQUENCE [LARGE SCALE GENOMIC DNA]</scope>
    <source>
        <strain evidence="1 2">MAH-1</strain>
    </source>
</reference>
<keyword evidence="2" id="KW-1185">Reference proteome</keyword>
<accession>A0A7Y9C7I7</accession>